<keyword evidence="9" id="KW-0137">Centromere</keyword>
<keyword evidence="12" id="KW-1185">Reference proteome</keyword>
<evidence type="ECO:0000256" key="9">
    <source>
        <dbReference type="ARBA" id="ARBA00023328"/>
    </source>
</evidence>
<keyword evidence="6" id="KW-0995">Kinetochore</keyword>
<reference evidence="11" key="1">
    <citation type="journal article" date="2023" name="G3 (Bethesda)">
        <title>Whole genome assembly and annotation of the endangered Caribbean coral Acropora cervicornis.</title>
        <authorList>
            <person name="Selwyn J.D."/>
            <person name="Vollmer S.V."/>
        </authorList>
    </citation>
    <scope>NUCLEOTIDE SEQUENCE</scope>
    <source>
        <strain evidence="11">K2</strain>
    </source>
</reference>
<name>A0AAD9QU00_ACRCE</name>
<reference evidence="11" key="2">
    <citation type="journal article" date="2023" name="Science">
        <title>Genomic signatures of disease resistance in endangered staghorn corals.</title>
        <authorList>
            <person name="Vollmer S.V."/>
            <person name="Selwyn J.D."/>
            <person name="Despard B.A."/>
            <person name="Roesel C.L."/>
        </authorList>
    </citation>
    <scope>NUCLEOTIDE SEQUENCE</scope>
    <source>
        <strain evidence="11">K2</strain>
    </source>
</reference>
<proteinExistence type="predicted"/>
<dbReference type="PANTHER" id="PTHR15459">
    <property type="entry name" value="POLYAMINE-MODULATED FACTOR 1"/>
    <property type="match status" value="1"/>
</dbReference>
<comment type="subcellular location">
    <subcellularLocation>
        <location evidence="2">Chromosome</location>
        <location evidence="2">Centromere</location>
        <location evidence="2">Kinetochore</location>
    </subcellularLocation>
    <subcellularLocation>
        <location evidence="1">Nucleus</location>
    </subcellularLocation>
</comment>
<keyword evidence="3" id="KW-0158">Chromosome</keyword>
<keyword evidence="4" id="KW-0132">Cell division</keyword>
<dbReference type="InterPro" id="IPR007128">
    <property type="entry name" value="PMF1/Nnf1"/>
</dbReference>
<evidence type="ECO:0000256" key="10">
    <source>
        <dbReference type="SAM" id="Coils"/>
    </source>
</evidence>
<evidence type="ECO:0000256" key="6">
    <source>
        <dbReference type="ARBA" id="ARBA00022838"/>
    </source>
</evidence>
<evidence type="ECO:0000256" key="3">
    <source>
        <dbReference type="ARBA" id="ARBA00022454"/>
    </source>
</evidence>
<evidence type="ECO:0000313" key="12">
    <source>
        <dbReference type="Proteomes" id="UP001249851"/>
    </source>
</evidence>
<dbReference type="GO" id="GO:0051301">
    <property type="term" value="P:cell division"/>
    <property type="evidence" value="ECO:0007669"/>
    <property type="project" value="UniProtKB-KW"/>
</dbReference>
<keyword evidence="8" id="KW-0131">Cell cycle</keyword>
<dbReference type="AlphaFoldDB" id="A0AAD9QU00"/>
<feature type="coiled-coil region" evidence="10">
    <location>
        <begin position="149"/>
        <end position="197"/>
    </location>
</feature>
<accession>A0AAD9QU00</accession>
<keyword evidence="5" id="KW-0498">Mitosis</keyword>
<evidence type="ECO:0000256" key="1">
    <source>
        <dbReference type="ARBA" id="ARBA00004123"/>
    </source>
</evidence>
<dbReference type="GO" id="GO:0000444">
    <property type="term" value="C:MIS12/MIND type complex"/>
    <property type="evidence" value="ECO:0007669"/>
    <property type="project" value="InterPro"/>
</dbReference>
<sequence length="204" mass="23546">MAAEVEVEMEDTVSQLSSSSLKQSTILEKRDETEGRRMESFRKVMNKCLDKIMAAGSQEKFNSCFTSIRERNPLEFKSVVEQLMLQLRSNIEKEIDLMIKQEDLVYFFNELDSIVENSGKRGSQPAWRPSGNPKKDLCNHIMHVKLAYKAQITGMLEKLESENEKFTSDILKKREKLAETEAQLVEATKDLREARTLSLLLFLF</sequence>
<dbReference type="Pfam" id="PF03980">
    <property type="entry name" value="Nnf1"/>
    <property type="match status" value="1"/>
</dbReference>
<organism evidence="11 12">
    <name type="scientific">Acropora cervicornis</name>
    <name type="common">Staghorn coral</name>
    <dbReference type="NCBI Taxonomy" id="6130"/>
    <lineage>
        <taxon>Eukaryota</taxon>
        <taxon>Metazoa</taxon>
        <taxon>Cnidaria</taxon>
        <taxon>Anthozoa</taxon>
        <taxon>Hexacorallia</taxon>
        <taxon>Scleractinia</taxon>
        <taxon>Astrocoeniina</taxon>
        <taxon>Acroporidae</taxon>
        <taxon>Acropora</taxon>
    </lineage>
</organism>
<dbReference type="PANTHER" id="PTHR15459:SF3">
    <property type="entry name" value="POLYAMINE-MODULATED FACTOR 1"/>
    <property type="match status" value="1"/>
</dbReference>
<protein>
    <submittedName>
        <fullName evidence="11">Polyamine-modulated factor 1</fullName>
    </submittedName>
</protein>
<dbReference type="GO" id="GO:0007059">
    <property type="term" value="P:chromosome segregation"/>
    <property type="evidence" value="ECO:0007669"/>
    <property type="project" value="TreeGrafter"/>
</dbReference>
<comment type="caution">
    <text evidence="11">The sequence shown here is derived from an EMBL/GenBank/DDBJ whole genome shotgun (WGS) entry which is preliminary data.</text>
</comment>
<evidence type="ECO:0000256" key="5">
    <source>
        <dbReference type="ARBA" id="ARBA00022776"/>
    </source>
</evidence>
<evidence type="ECO:0000256" key="7">
    <source>
        <dbReference type="ARBA" id="ARBA00023242"/>
    </source>
</evidence>
<dbReference type="GO" id="GO:0005634">
    <property type="term" value="C:nucleus"/>
    <property type="evidence" value="ECO:0007669"/>
    <property type="project" value="UniProtKB-SubCell"/>
</dbReference>
<dbReference type="EMBL" id="JARQWQ010000015">
    <property type="protein sequence ID" value="KAK2567070.1"/>
    <property type="molecule type" value="Genomic_DNA"/>
</dbReference>
<evidence type="ECO:0000256" key="8">
    <source>
        <dbReference type="ARBA" id="ARBA00023306"/>
    </source>
</evidence>
<evidence type="ECO:0000256" key="4">
    <source>
        <dbReference type="ARBA" id="ARBA00022618"/>
    </source>
</evidence>
<evidence type="ECO:0000256" key="2">
    <source>
        <dbReference type="ARBA" id="ARBA00004629"/>
    </source>
</evidence>
<gene>
    <name evidence="11" type="ORF">P5673_008859</name>
</gene>
<keyword evidence="7" id="KW-0539">Nucleus</keyword>
<evidence type="ECO:0000313" key="11">
    <source>
        <dbReference type="EMBL" id="KAK2567070.1"/>
    </source>
</evidence>
<dbReference type="Proteomes" id="UP001249851">
    <property type="component" value="Unassembled WGS sequence"/>
</dbReference>
<keyword evidence="10" id="KW-0175">Coiled coil</keyword>